<keyword evidence="3" id="KW-0863">Zinc-finger</keyword>
<evidence type="ECO:0000259" key="8">
    <source>
        <dbReference type="Pfam" id="PF08646"/>
    </source>
</evidence>
<dbReference type="CDD" id="cd04480">
    <property type="entry name" value="RPA1_DBD_A_like"/>
    <property type="match status" value="1"/>
</dbReference>
<feature type="compositionally biased region" description="Low complexity" evidence="6">
    <location>
        <begin position="445"/>
        <end position="455"/>
    </location>
</feature>
<keyword evidence="10" id="KW-1185">Reference proteome</keyword>
<feature type="compositionally biased region" description="Polar residues" evidence="6">
    <location>
        <begin position="463"/>
        <end position="472"/>
    </location>
</feature>
<comment type="similarity">
    <text evidence="1">Belongs to the replication factor A protein 1 family.</text>
</comment>
<keyword evidence="4" id="KW-0862">Zinc</keyword>
<dbReference type="RefSeq" id="XP_010484789.1">
    <property type="nucleotide sequence ID" value="XM_010486487.1"/>
</dbReference>
<dbReference type="SUPFAM" id="SSF50249">
    <property type="entry name" value="Nucleic acid-binding proteins"/>
    <property type="match status" value="3"/>
</dbReference>
<keyword evidence="2" id="KW-0479">Metal-binding</keyword>
<reference evidence="11" key="2">
    <citation type="submission" date="2025-08" db="UniProtKB">
        <authorList>
            <consortium name="RefSeq"/>
        </authorList>
    </citation>
    <scope>IDENTIFICATION</scope>
    <source>
        <tissue evidence="11">Leaf</tissue>
    </source>
</reference>
<dbReference type="InterPro" id="IPR012340">
    <property type="entry name" value="NA-bd_OB-fold"/>
</dbReference>
<feature type="region of interest" description="Disordered" evidence="6">
    <location>
        <begin position="445"/>
        <end position="474"/>
    </location>
</feature>
<evidence type="ECO:0000313" key="10">
    <source>
        <dbReference type="Proteomes" id="UP000694864"/>
    </source>
</evidence>
<accession>A0ABM0XEL5</accession>
<dbReference type="Gene3D" id="2.40.50.140">
    <property type="entry name" value="Nucleic acid-binding proteins"/>
    <property type="match status" value="3"/>
</dbReference>
<sequence length="562" mass="63018">MAASFAYLRDVRPYKTSWRIQVKVLHSWRPTTSENLECIFSDEKNVKIHAMLKKDLVNRYANKLTVGDWKFIETFQLTNAYVVTPNDSVSDSSYLSLVDFHKIMSGEQKDHMLIDVMGQIVNIGEIETVEANNKPTAKLDFEMRDQSDERLPCTLWGEFAEQVYRACAKADGIMVFYVIRFAKIKSYNGTKSVGNAYNASQVYVNPPFPEVDVFTASLPKDGLTLTIRSNPPRLALLNSINDDKCLEHLRMTISELLATYEVGKVRLHYTIYAIDTDWAWYYISCRNCNKKVTPLNVGDNTMSQKGTKPKFWCATCKSPVSSVGPKYGLYAKVLDITGETKCLLYDSVAQDIIGEPATSVLGGCLKEIEDPENIPPQIQALVGKTFVFLIAVTAENIFDGKDSYRVSKVLEKNGLLSEDAPEDSLEMVTQGTIESCDQLMLTYSQDTTDSTTPSSKRLYAPNVESSDQASTSKKLRTPLNEFETGDKEFLLKCGTLDFEEGDKKDKVMPNQEKVAKPILAMPPNEENVTKPTAVMLKEEKVTNPTAVMPNEEKVTKQVTKPT</sequence>
<dbReference type="InterPro" id="IPR013955">
    <property type="entry name" value="Rep_factor-A_C"/>
</dbReference>
<dbReference type="InterPro" id="IPR003871">
    <property type="entry name" value="RFA1B/D_OB_1st"/>
</dbReference>
<organism evidence="10 11">
    <name type="scientific">Camelina sativa</name>
    <name type="common">False flax</name>
    <name type="synonym">Myagrum sativum</name>
    <dbReference type="NCBI Taxonomy" id="90675"/>
    <lineage>
        <taxon>Eukaryota</taxon>
        <taxon>Viridiplantae</taxon>
        <taxon>Streptophyta</taxon>
        <taxon>Embryophyta</taxon>
        <taxon>Tracheophyta</taxon>
        <taxon>Spermatophyta</taxon>
        <taxon>Magnoliopsida</taxon>
        <taxon>eudicotyledons</taxon>
        <taxon>Gunneridae</taxon>
        <taxon>Pentapetalae</taxon>
        <taxon>rosids</taxon>
        <taxon>malvids</taxon>
        <taxon>Brassicales</taxon>
        <taxon>Brassicaceae</taxon>
        <taxon>Camelineae</taxon>
        <taxon>Camelina</taxon>
    </lineage>
</organism>
<feature type="domain" description="Replication factor A C-terminal" evidence="8">
    <location>
        <begin position="269"/>
        <end position="399"/>
    </location>
</feature>
<keyword evidence="5" id="KW-0238">DNA-binding</keyword>
<evidence type="ECO:0000313" key="11">
    <source>
        <dbReference type="RefSeq" id="XP_010484789.1"/>
    </source>
</evidence>
<dbReference type="GeneID" id="104763069"/>
<name>A0ABM0XEL5_CAMSA</name>
<evidence type="ECO:0000256" key="4">
    <source>
        <dbReference type="ARBA" id="ARBA00022833"/>
    </source>
</evidence>
<dbReference type="Pfam" id="PF16900">
    <property type="entry name" value="REPA_OB_2"/>
    <property type="match status" value="1"/>
</dbReference>
<evidence type="ECO:0000256" key="6">
    <source>
        <dbReference type="SAM" id="MobiDB-lite"/>
    </source>
</evidence>
<dbReference type="Pfam" id="PF08646">
    <property type="entry name" value="Rep_fac-A_C"/>
    <property type="match status" value="1"/>
</dbReference>
<dbReference type="Proteomes" id="UP000694864">
    <property type="component" value="Chromosome 18"/>
</dbReference>
<evidence type="ECO:0000256" key="2">
    <source>
        <dbReference type="ARBA" id="ARBA00022723"/>
    </source>
</evidence>
<proteinExistence type="inferred from homology"/>
<evidence type="ECO:0000259" key="9">
    <source>
        <dbReference type="Pfam" id="PF16900"/>
    </source>
</evidence>
<dbReference type="CDD" id="cd04481">
    <property type="entry name" value="RPA1_DBD_B_like"/>
    <property type="match status" value="1"/>
</dbReference>
<feature type="domain" description="Replication protein A OB" evidence="9">
    <location>
        <begin position="109"/>
        <end position="203"/>
    </location>
</feature>
<dbReference type="CDD" id="cd04476">
    <property type="entry name" value="RPA1_DBD_C"/>
    <property type="match status" value="1"/>
</dbReference>
<evidence type="ECO:0000256" key="3">
    <source>
        <dbReference type="ARBA" id="ARBA00022771"/>
    </source>
</evidence>
<dbReference type="InterPro" id="IPR047192">
    <property type="entry name" value="Euk_RPA1_DBD_C"/>
</dbReference>
<reference evidence="10" key="1">
    <citation type="journal article" date="2014" name="Nat. Commun.">
        <title>The emerging biofuel crop Camelina sativa retains a highly undifferentiated hexaploid genome structure.</title>
        <authorList>
            <person name="Kagale S."/>
            <person name="Koh C."/>
            <person name="Nixon J."/>
            <person name="Bollina V."/>
            <person name="Clarke W.E."/>
            <person name="Tuteja R."/>
            <person name="Spillane C."/>
            <person name="Robinson S.J."/>
            <person name="Links M.G."/>
            <person name="Clarke C."/>
            <person name="Higgins E.E."/>
            <person name="Huebert T."/>
            <person name="Sharpe A.G."/>
            <person name="Parkin I.A."/>
        </authorList>
    </citation>
    <scope>NUCLEOTIDE SEQUENCE [LARGE SCALE GENOMIC DNA]</scope>
    <source>
        <strain evidence="10">cv. DH55</strain>
    </source>
</reference>
<dbReference type="PANTHER" id="PTHR47165">
    <property type="entry name" value="OS03G0429900 PROTEIN"/>
    <property type="match status" value="1"/>
</dbReference>
<evidence type="ECO:0000256" key="5">
    <source>
        <dbReference type="ARBA" id="ARBA00023125"/>
    </source>
</evidence>
<dbReference type="PANTHER" id="PTHR47165:SF4">
    <property type="entry name" value="OS03G0429900 PROTEIN"/>
    <property type="match status" value="1"/>
</dbReference>
<feature type="domain" description="Replication protein A 70 kDa DNA-binding subunit B/D first OB fold" evidence="7">
    <location>
        <begin position="5"/>
        <end position="79"/>
    </location>
</feature>
<protein>
    <submittedName>
        <fullName evidence="11">Replication protein A 70 kDa DNA-binding subunit D-like</fullName>
    </submittedName>
</protein>
<gene>
    <name evidence="11" type="primary">LOC104763069</name>
</gene>
<evidence type="ECO:0000259" key="7">
    <source>
        <dbReference type="Pfam" id="PF02721"/>
    </source>
</evidence>
<dbReference type="InterPro" id="IPR031657">
    <property type="entry name" value="REPA_OB_2"/>
</dbReference>
<dbReference type="Pfam" id="PF02721">
    <property type="entry name" value="DUF223"/>
    <property type="match status" value="1"/>
</dbReference>
<evidence type="ECO:0000256" key="1">
    <source>
        <dbReference type="ARBA" id="ARBA00005690"/>
    </source>
</evidence>